<reference evidence="8 9" key="1">
    <citation type="journal article" date="2018" name="Int. J. Syst. Evol. Microbiol.">
        <title>Methylomusa anaerophila gen. nov., sp. nov., an anaerobic methanol-utilizing bacterium isolated from a microbial fuel cell.</title>
        <authorList>
            <person name="Amano N."/>
            <person name="Yamamuro A."/>
            <person name="Miyahara M."/>
            <person name="Kouzuma A."/>
            <person name="Abe T."/>
            <person name="Watanabe K."/>
        </authorList>
    </citation>
    <scope>NUCLEOTIDE SEQUENCE [LARGE SCALE GENOMIC DNA]</scope>
    <source>
        <strain evidence="8 9">MMFC1</strain>
    </source>
</reference>
<dbReference type="Gene3D" id="3.20.20.70">
    <property type="entry name" value="Aldolase class I"/>
    <property type="match status" value="1"/>
</dbReference>
<keyword evidence="4 5" id="KW-0411">Iron-sulfur</keyword>
<evidence type="ECO:0000313" key="9">
    <source>
        <dbReference type="Proteomes" id="UP000276437"/>
    </source>
</evidence>
<feature type="binding site" evidence="5">
    <location>
        <position position="69"/>
    </location>
    <ligand>
        <name>[4Fe-4S] cluster</name>
        <dbReference type="ChEBI" id="CHEBI:49883"/>
        <note>4Fe-4S-S-AdoMet</note>
    </ligand>
</feature>
<feature type="binding site" evidence="6">
    <location>
        <position position="234"/>
    </location>
    <ligand>
        <name>(3R)-3-methyl-D-ornithine</name>
        <dbReference type="ChEBI" id="CHEBI:64642"/>
    </ligand>
</feature>
<dbReference type="Pfam" id="PF04055">
    <property type="entry name" value="Radical_SAM"/>
    <property type="match status" value="1"/>
</dbReference>
<feature type="binding site" evidence="6">
    <location>
        <position position="181"/>
    </location>
    <ligand>
        <name>S-adenosyl-L-methionine</name>
        <dbReference type="ChEBI" id="CHEBI:59789"/>
    </ligand>
</feature>
<evidence type="ECO:0000313" key="8">
    <source>
        <dbReference type="EMBL" id="BBB91283.1"/>
    </source>
</evidence>
<feature type="binding site" evidence="6">
    <location>
        <position position="71"/>
    </location>
    <ligand>
        <name>S-adenosyl-L-methionine</name>
        <dbReference type="ChEBI" id="CHEBI:59789"/>
    </ligand>
</feature>
<feature type="binding site" evidence="6">
    <location>
        <position position="145"/>
    </location>
    <ligand>
        <name>(3R)-3-methyl-D-ornithine</name>
        <dbReference type="ChEBI" id="CHEBI:64642"/>
    </ligand>
</feature>
<dbReference type="InterPro" id="IPR023891">
    <property type="entry name" value="Pyrrolys_PylB"/>
</dbReference>
<dbReference type="InterPro" id="IPR006638">
    <property type="entry name" value="Elp3/MiaA/NifB-like_rSAM"/>
</dbReference>
<dbReference type="GO" id="GO:0046872">
    <property type="term" value="F:metal ion binding"/>
    <property type="evidence" value="ECO:0007669"/>
    <property type="project" value="UniProtKB-KW"/>
</dbReference>
<dbReference type="SUPFAM" id="SSF102114">
    <property type="entry name" value="Radical SAM enzymes"/>
    <property type="match status" value="1"/>
</dbReference>
<dbReference type="CDD" id="cd01335">
    <property type="entry name" value="Radical_SAM"/>
    <property type="match status" value="1"/>
</dbReference>
<feature type="binding site" evidence="6">
    <location>
        <position position="189"/>
    </location>
    <ligand>
        <name>S-adenosyl-L-methionine</name>
        <dbReference type="ChEBI" id="CHEBI:59789"/>
    </ligand>
</feature>
<dbReference type="RefSeq" id="WP_126308324.1">
    <property type="nucleotide sequence ID" value="NZ_AP018449.1"/>
</dbReference>
<evidence type="ECO:0000259" key="7">
    <source>
        <dbReference type="PROSITE" id="PS51918"/>
    </source>
</evidence>
<keyword evidence="1 5" id="KW-0949">S-adenosyl-L-methionine</keyword>
<evidence type="ECO:0000256" key="1">
    <source>
        <dbReference type="ARBA" id="ARBA00022691"/>
    </source>
</evidence>
<feature type="binding site" evidence="5">
    <location>
        <position position="65"/>
    </location>
    <ligand>
        <name>[4Fe-4S] cluster</name>
        <dbReference type="ChEBI" id="CHEBI:49883"/>
        <note>4Fe-4S-S-AdoMet</note>
    </ligand>
</feature>
<dbReference type="SFLD" id="SFLDG01280">
    <property type="entry name" value="HydE/PylB-like"/>
    <property type="match status" value="1"/>
</dbReference>
<dbReference type="GO" id="GO:0051539">
    <property type="term" value="F:4 iron, 4 sulfur cluster binding"/>
    <property type="evidence" value="ECO:0007669"/>
    <property type="project" value="UniProtKB-KW"/>
</dbReference>
<feature type="binding site" evidence="6">
    <location>
        <position position="297"/>
    </location>
    <ligand>
        <name>(3R)-3-methyl-D-ornithine</name>
        <dbReference type="ChEBI" id="CHEBI:64642"/>
    </ligand>
</feature>
<dbReference type="AlphaFoldDB" id="A0A348AJN5"/>
<dbReference type="InterPro" id="IPR058240">
    <property type="entry name" value="rSAM_sf"/>
</dbReference>
<dbReference type="SMART" id="SM00729">
    <property type="entry name" value="Elp3"/>
    <property type="match status" value="1"/>
</dbReference>
<dbReference type="KEGG" id="mana:MAMMFC1_01955"/>
<proteinExistence type="predicted"/>
<dbReference type="PROSITE" id="PS51918">
    <property type="entry name" value="RADICAL_SAM"/>
    <property type="match status" value="1"/>
</dbReference>
<dbReference type="GO" id="GO:0004076">
    <property type="term" value="F:biotin synthase activity"/>
    <property type="evidence" value="ECO:0007669"/>
    <property type="project" value="UniProtKB-EC"/>
</dbReference>
<evidence type="ECO:0000256" key="3">
    <source>
        <dbReference type="ARBA" id="ARBA00023004"/>
    </source>
</evidence>
<dbReference type="PANTHER" id="PTHR43726">
    <property type="entry name" value="3-METHYLORNITHINE SYNTHASE"/>
    <property type="match status" value="1"/>
</dbReference>
<dbReference type="NCBIfam" id="TIGR03910">
    <property type="entry name" value="pyrrolys_PylB"/>
    <property type="match status" value="1"/>
</dbReference>
<keyword evidence="2" id="KW-0479">Metal-binding</keyword>
<protein>
    <submittedName>
        <fullName evidence="8">Biotin synthase</fullName>
        <ecNumber evidence="8">2.8.1.6</ecNumber>
    </submittedName>
</protein>
<dbReference type="Proteomes" id="UP000276437">
    <property type="component" value="Chromosome"/>
</dbReference>
<organism evidence="8 9">
    <name type="scientific">Methylomusa anaerophila</name>
    <dbReference type="NCBI Taxonomy" id="1930071"/>
    <lineage>
        <taxon>Bacteria</taxon>
        <taxon>Bacillati</taxon>
        <taxon>Bacillota</taxon>
        <taxon>Negativicutes</taxon>
        <taxon>Selenomonadales</taxon>
        <taxon>Sporomusaceae</taxon>
        <taxon>Methylomusa</taxon>
    </lineage>
</organism>
<feature type="binding site" evidence="6">
    <location>
        <position position="168"/>
    </location>
    <ligand>
        <name>(3R)-3-methyl-D-ornithine</name>
        <dbReference type="ChEBI" id="CHEBI:64642"/>
    </ligand>
</feature>
<dbReference type="PANTHER" id="PTHR43726:SF1">
    <property type="entry name" value="BIOTIN SYNTHASE"/>
    <property type="match status" value="1"/>
</dbReference>
<keyword evidence="9" id="KW-1185">Reference proteome</keyword>
<feature type="binding site" evidence="6">
    <location>
        <position position="107"/>
    </location>
    <ligand>
        <name>(3R)-3-methyl-D-ornithine</name>
        <dbReference type="ChEBI" id="CHEBI:64642"/>
    </ligand>
</feature>
<dbReference type="InterPro" id="IPR007197">
    <property type="entry name" value="rSAM"/>
</dbReference>
<dbReference type="InterPro" id="IPR034422">
    <property type="entry name" value="HydE/PylB-like"/>
</dbReference>
<dbReference type="SFLD" id="SFLDF00349">
    <property type="entry name" value="3-methylornithine_synthase_(Py"/>
    <property type="match status" value="1"/>
</dbReference>
<dbReference type="EMBL" id="AP018449">
    <property type="protein sequence ID" value="BBB91283.1"/>
    <property type="molecule type" value="Genomic_DNA"/>
</dbReference>
<evidence type="ECO:0000256" key="5">
    <source>
        <dbReference type="PIRSR" id="PIRSR004762-1"/>
    </source>
</evidence>
<dbReference type="PIRSF" id="PIRSF004762">
    <property type="entry name" value="CHP00423"/>
    <property type="match status" value="1"/>
</dbReference>
<keyword evidence="8" id="KW-0808">Transferase</keyword>
<name>A0A348AJN5_9FIRM</name>
<dbReference type="EC" id="2.8.1.6" evidence="8"/>
<sequence>MQNLSTILDKAMHRIPLAQQEIIHLLQLTDPAERERLFAAARQQRQRYFADKVFLYGFVYFSTYCRNECAFCFYRNSNNEPVRYRKSKEEIVAISRALAADGVHLIDLTMGEDPAFLANAASGYEDLLEIVQLVKAATGLPIMISPGVVPREVLVRLKQAGADWYACYQETHNRRLYGELRLNQSYDQRWDSKVSAAAIGLLVEEGLLVGVGDCARDTAHSFSRMRELGAAQVRTMSFVPQAGTPLAETVAAGNRREINIIAVMRLLFPDRLIPASLDVEGVSGLKERLAAGANVVTSLIPPQAGLLGVSQSTLDIADGCRTAAGIRPILQECGLTPAAPAEYAAWLDNTRGCRGREAVVCG</sequence>
<dbReference type="GO" id="GO:0071524">
    <property type="term" value="P:pyrrolysine biosynthetic process"/>
    <property type="evidence" value="ECO:0007669"/>
    <property type="project" value="InterPro"/>
</dbReference>
<dbReference type="SFLD" id="SFLDG01060">
    <property type="entry name" value="BATS_domain_containing"/>
    <property type="match status" value="1"/>
</dbReference>
<feature type="binding site" evidence="6">
    <location>
        <position position="276"/>
    </location>
    <ligand>
        <name>(3R)-3-methyl-D-ornithine</name>
        <dbReference type="ChEBI" id="CHEBI:64642"/>
    </ligand>
</feature>
<evidence type="ECO:0000256" key="4">
    <source>
        <dbReference type="ARBA" id="ARBA00023014"/>
    </source>
</evidence>
<dbReference type="SFLD" id="SFLDS00029">
    <property type="entry name" value="Radical_SAM"/>
    <property type="match status" value="1"/>
</dbReference>
<keyword evidence="5" id="KW-0004">4Fe-4S</keyword>
<feature type="binding site" evidence="6">
    <location>
        <position position="170"/>
    </location>
    <ligand>
        <name>S-adenosyl-L-methionine</name>
        <dbReference type="ChEBI" id="CHEBI:59789"/>
    </ligand>
</feature>
<feature type="binding site" evidence="5">
    <location>
        <position position="72"/>
    </location>
    <ligand>
        <name>[4Fe-4S] cluster</name>
        <dbReference type="ChEBI" id="CHEBI:49883"/>
        <note>4Fe-4S-S-AdoMet</note>
    </ligand>
</feature>
<keyword evidence="3 5" id="KW-0408">Iron</keyword>
<evidence type="ECO:0000256" key="6">
    <source>
        <dbReference type="PIRSR" id="PIRSR004762-2"/>
    </source>
</evidence>
<evidence type="ECO:0000256" key="2">
    <source>
        <dbReference type="ARBA" id="ARBA00022723"/>
    </source>
</evidence>
<comment type="cofactor">
    <cofactor evidence="5">
        <name>[4Fe-4S] cluster</name>
        <dbReference type="ChEBI" id="CHEBI:49883"/>
    </cofactor>
    <text evidence="5">Binds 1 [4Fe-4S] cluster. The cluster is coordinated with 3 cysteines and an exchangeable S-adenosyl-L-methionine.</text>
</comment>
<gene>
    <name evidence="8" type="primary">bioB_2</name>
    <name evidence="8" type="ORF">MAMMFC1_01955</name>
</gene>
<feature type="domain" description="Radical SAM core" evidence="7">
    <location>
        <begin position="51"/>
        <end position="278"/>
    </location>
</feature>
<feature type="binding site" evidence="6">
    <location>
        <position position="298"/>
    </location>
    <ligand>
        <name>(3R)-3-methyl-D-ornithine</name>
        <dbReference type="ChEBI" id="CHEBI:64642"/>
    </ligand>
</feature>
<dbReference type="OrthoDB" id="9775764at2"/>
<dbReference type="InterPro" id="IPR013785">
    <property type="entry name" value="Aldolase_TIM"/>
</dbReference>
<accession>A0A348AJN5</accession>